<dbReference type="EMBL" id="JAUSRB010000002">
    <property type="protein sequence ID" value="MDP9868868.1"/>
    <property type="molecule type" value="Genomic_DNA"/>
</dbReference>
<dbReference type="Pfam" id="PF00392">
    <property type="entry name" value="GntR"/>
    <property type="match status" value="1"/>
</dbReference>
<dbReference type="CDD" id="cd07377">
    <property type="entry name" value="WHTH_GntR"/>
    <property type="match status" value="1"/>
</dbReference>
<keyword evidence="1" id="KW-0805">Transcription regulation</keyword>
<comment type="caution">
    <text evidence="5">The sequence shown here is derived from an EMBL/GenBank/DDBJ whole genome shotgun (WGS) entry which is preliminary data.</text>
</comment>
<dbReference type="PANTHER" id="PTHR38445:SF9">
    <property type="entry name" value="HTH-TYPE TRANSCRIPTIONAL REPRESSOR YTRA"/>
    <property type="match status" value="1"/>
</dbReference>
<feature type="domain" description="HTH gntR-type" evidence="4">
    <location>
        <begin position="11"/>
        <end position="79"/>
    </location>
</feature>
<dbReference type="SMART" id="SM00345">
    <property type="entry name" value="HTH_GNTR"/>
    <property type="match status" value="1"/>
</dbReference>
<evidence type="ECO:0000256" key="3">
    <source>
        <dbReference type="ARBA" id="ARBA00023163"/>
    </source>
</evidence>
<keyword evidence="6" id="KW-1185">Reference proteome</keyword>
<dbReference type="InterPro" id="IPR000524">
    <property type="entry name" value="Tscrpt_reg_HTH_GntR"/>
</dbReference>
<evidence type="ECO:0000256" key="2">
    <source>
        <dbReference type="ARBA" id="ARBA00023125"/>
    </source>
</evidence>
<sequence length="134" mass="14468">MILHLDPASPVPAYEQLRTQITTMAATGVLWPRTRLPSIRQLARDLGLATATVARAFRELERDGVIETRGRHGTFVCEAPDPAATVDAEQRLAEAAQTFAIQARQLGVDATHALQQAKLALEAVAMATARAEGR</sequence>
<gene>
    <name evidence="5" type="ORF">J2S55_008134</name>
</gene>
<proteinExistence type="predicted"/>
<dbReference type="RefSeq" id="WP_306872173.1">
    <property type="nucleotide sequence ID" value="NZ_JAUSRB010000002.1"/>
</dbReference>
<evidence type="ECO:0000313" key="5">
    <source>
        <dbReference type="EMBL" id="MDP9868868.1"/>
    </source>
</evidence>
<keyword evidence="3" id="KW-0804">Transcription</keyword>
<evidence type="ECO:0000259" key="4">
    <source>
        <dbReference type="PROSITE" id="PS50949"/>
    </source>
</evidence>
<reference evidence="5 6" key="1">
    <citation type="submission" date="2023-07" db="EMBL/GenBank/DDBJ databases">
        <title>Sequencing the genomes of 1000 actinobacteria strains.</title>
        <authorList>
            <person name="Klenk H.-P."/>
        </authorList>
    </citation>
    <scope>NUCLEOTIDE SEQUENCE [LARGE SCALE GENOMIC DNA]</scope>
    <source>
        <strain evidence="5 6">DSM 44109</strain>
    </source>
</reference>
<dbReference type="PROSITE" id="PS50949">
    <property type="entry name" value="HTH_GNTR"/>
    <property type="match status" value="1"/>
</dbReference>
<dbReference type="InterPro" id="IPR036390">
    <property type="entry name" value="WH_DNA-bd_sf"/>
</dbReference>
<dbReference type="InterPro" id="IPR036388">
    <property type="entry name" value="WH-like_DNA-bd_sf"/>
</dbReference>
<dbReference type="GO" id="GO:0003677">
    <property type="term" value="F:DNA binding"/>
    <property type="evidence" value="ECO:0007669"/>
    <property type="project" value="UniProtKB-KW"/>
</dbReference>
<dbReference type="Proteomes" id="UP001230426">
    <property type="component" value="Unassembled WGS sequence"/>
</dbReference>
<keyword evidence="2 5" id="KW-0238">DNA-binding</keyword>
<name>A0ABT9RIG2_9ACTN</name>
<dbReference type="PANTHER" id="PTHR38445">
    <property type="entry name" value="HTH-TYPE TRANSCRIPTIONAL REPRESSOR YTRA"/>
    <property type="match status" value="1"/>
</dbReference>
<accession>A0ABT9RIG2</accession>
<dbReference type="SUPFAM" id="SSF46785">
    <property type="entry name" value="Winged helix' DNA-binding domain"/>
    <property type="match status" value="1"/>
</dbReference>
<evidence type="ECO:0000313" key="6">
    <source>
        <dbReference type="Proteomes" id="UP001230426"/>
    </source>
</evidence>
<organism evidence="5 6">
    <name type="scientific">Streptosporangium brasiliense</name>
    <dbReference type="NCBI Taxonomy" id="47480"/>
    <lineage>
        <taxon>Bacteria</taxon>
        <taxon>Bacillati</taxon>
        <taxon>Actinomycetota</taxon>
        <taxon>Actinomycetes</taxon>
        <taxon>Streptosporangiales</taxon>
        <taxon>Streptosporangiaceae</taxon>
        <taxon>Streptosporangium</taxon>
    </lineage>
</organism>
<evidence type="ECO:0000256" key="1">
    <source>
        <dbReference type="ARBA" id="ARBA00023015"/>
    </source>
</evidence>
<dbReference type="Gene3D" id="1.10.10.10">
    <property type="entry name" value="Winged helix-like DNA-binding domain superfamily/Winged helix DNA-binding domain"/>
    <property type="match status" value="1"/>
</dbReference>
<protein>
    <submittedName>
        <fullName evidence="5">DNA-binding transcriptional regulator YhcF (GntR family)</fullName>
    </submittedName>
</protein>